<evidence type="ECO:0000313" key="2">
    <source>
        <dbReference type="Proteomes" id="UP000295399"/>
    </source>
</evidence>
<comment type="caution">
    <text evidence="1">The sequence shown here is derived from an EMBL/GenBank/DDBJ whole genome shotgun (WGS) entry which is preliminary data.</text>
</comment>
<name>A0A4R2P4Z5_RHOSA</name>
<organism evidence="1 2">
    <name type="scientific">Rhodothalassium salexigens DSM 2132</name>
    <dbReference type="NCBI Taxonomy" id="1188247"/>
    <lineage>
        <taxon>Bacteria</taxon>
        <taxon>Pseudomonadati</taxon>
        <taxon>Pseudomonadota</taxon>
        <taxon>Alphaproteobacteria</taxon>
        <taxon>Rhodothalassiales</taxon>
        <taxon>Rhodothalassiaceae</taxon>
        <taxon>Rhodothalassium</taxon>
    </lineage>
</organism>
<keyword evidence="2" id="KW-1185">Reference proteome</keyword>
<accession>A0A4R2P4Z5</accession>
<reference evidence="1 2" key="1">
    <citation type="submission" date="2019-03" db="EMBL/GenBank/DDBJ databases">
        <title>Genomic Encyclopedia of Type Strains, Phase IV (KMG-IV): sequencing the most valuable type-strain genomes for metagenomic binning, comparative biology and taxonomic classification.</title>
        <authorList>
            <person name="Goeker M."/>
        </authorList>
    </citation>
    <scope>NUCLEOTIDE SEQUENCE [LARGE SCALE GENOMIC DNA]</scope>
    <source>
        <strain evidence="1 2">DSM 2132</strain>
    </source>
</reference>
<evidence type="ECO:0000313" key="1">
    <source>
        <dbReference type="EMBL" id="TCP29900.1"/>
    </source>
</evidence>
<dbReference type="EMBL" id="SLXO01000017">
    <property type="protein sequence ID" value="TCP29900.1"/>
    <property type="molecule type" value="Genomic_DNA"/>
</dbReference>
<dbReference type="Proteomes" id="UP000295399">
    <property type="component" value="Unassembled WGS sequence"/>
</dbReference>
<dbReference type="InParanoid" id="A0A4R2P4Z5"/>
<sequence length="32" mass="3957">MRFFIRFEMAFERETTAQTLCRTIFNANARRK</sequence>
<gene>
    <name evidence="1" type="ORF">EV659_1177</name>
</gene>
<dbReference type="AlphaFoldDB" id="A0A4R2P4Z5"/>
<proteinExistence type="predicted"/>
<protein>
    <submittedName>
        <fullName evidence="1">Uncharacterized protein</fullName>
    </submittedName>
</protein>